<dbReference type="AlphaFoldDB" id="A0A813ELS5"/>
<dbReference type="Proteomes" id="UP000654075">
    <property type="component" value="Unassembled WGS sequence"/>
</dbReference>
<evidence type="ECO:0000259" key="2">
    <source>
        <dbReference type="SMART" id="SM01356"/>
    </source>
</evidence>
<evidence type="ECO:0000256" key="1">
    <source>
        <dbReference type="SAM" id="MobiDB-lite"/>
    </source>
</evidence>
<organism evidence="3 4">
    <name type="scientific">Polarella glacialis</name>
    <name type="common">Dinoflagellate</name>
    <dbReference type="NCBI Taxonomy" id="89957"/>
    <lineage>
        <taxon>Eukaryota</taxon>
        <taxon>Sar</taxon>
        <taxon>Alveolata</taxon>
        <taxon>Dinophyceae</taxon>
        <taxon>Suessiales</taxon>
        <taxon>Suessiaceae</taxon>
        <taxon>Polarella</taxon>
    </lineage>
</organism>
<feature type="non-terminal residue" evidence="3">
    <location>
        <position position="1"/>
    </location>
</feature>
<accession>A0A813ELS5</accession>
<proteinExistence type="predicted"/>
<name>A0A813ELS5_POLGL</name>
<dbReference type="InterPro" id="IPR028269">
    <property type="entry name" value="AP4E1_C"/>
</dbReference>
<evidence type="ECO:0000313" key="4">
    <source>
        <dbReference type="Proteomes" id="UP000654075"/>
    </source>
</evidence>
<reference evidence="3" key="1">
    <citation type="submission" date="2021-02" db="EMBL/GenBank/DDBJ databases">
        <authorList>
            <person name="Dougan E. K."/>
            <person name="Rhodes N."/>
            <person name="Thang M."/>
            <person name="Chan C."/>
        </authorList>
    </citation>
    <scope>NUCLEOTIDE SEQUENCE</scope>
</reference>
<feature type="compositionally biased region" description="Low complexity" evidence="1">
    <location>
        <begin position="17"/>
        <end position="27"/>
    </location>
</feature>
<sequence length="121" mass="12460">GGSSVAAAPSSSPPPAMSSSNSLMDDMLLLDTDDPIQSVAAPPAQPAGLLAPMQVTTAQVGAMWSSLPSERKVQMQTSVGSCQELMMRLQNSLNVAPVEIIGMEAIAAGRVLPGNEPCFLH</sequence>
<feature type="compositionally biased region" description="Low complexity" evidence="1">
    <location>
        <begin position="1"/>
        <end position="10"/>
    </location>
</feature>
<protein>
    <recommendedName>
        <fullName evidence="2">AP-4 complex subunit epsilon-1 C-terminal domain-containing protein</fullName>
    </recommendedName>
</protein>
<feature type="domain" description="AP-4 complex subunit epsilon-1 C-terminal" evidence="2">
    <location>
        <begin position="51"/>
        <end position="121"/>
    </location>
</feature>
<gene>
    <name evidence="3" type="ORF">PGLA1383_LOCUS17034</name>
</gene>
<comment type="caution">
    <text evidence="3">The sequence shown here is derived from an EMBL/GenBank/DDBJ whole genome shotgun (WGS) entry which is preliminary data.</text>
</comment>
<dbReference type="Pfam" id="PF14807">
    <property type="entry name" value="AP4E_app_platf"/>
    <property type="match status" value="1"/>
</dbReference>
<dbReference type="EMBL" id="CAJNNV010010459">
    <property type="protein sequence ID" value="CAE8598631.1"/>
    <property type="molecule type" value="Genomic_DNA"/>
</dbReference>
<dbReference type="SMART" id="SM01356">
    <property type="entry name" value="AP4E_app_platf"/>
    <property type="match status" value="1"/>
</dbReference>
<feature type="non-terminal residue" evidence="3">
    <location>
        <position position="121"/>
    </location>
</feature>
<keyword evidence="4" id="KW-1185">Reference proteome</keyword>
<feature type="region of interest" description="Disordered" evidence="1">
    <location>
        <begin position="1"/>
        <end position="27"/>
    </location>
</feature>
<dbReference type="OrthoDB" id="29308at2759"/>
<evidence type="ECO:0000313" key="3">
    <source>
        <dbReference type="EMBL" id="CAE8598631.1"/>
    </source>
</evidence>